<keyword evidence="2" id="KW-1185">Reference proteome</keyword>
<name>A0A931FQ86_9HYPH</name>
<sequence length="91" mass="9884">MAGKNSPAADAGFVDVELTRPMEIDGAQVKKLRMREPTVGDQLASEEFKGGEAAKEIAMLANLCEVSPDDIKRLTLKDYKRLQGAFLGFIA</sequence>
<dbReference type="AlphaFoldDB" id="A0A931FQ86"/>
<evidence type="ECO:0000313" key="1">
    <source>
        <dbReference type="EMBL" id="MBF9235595.1"/>
    </source>
</evidence>
<dbReference type="EMBL" id="JADQDO010000016">
    <property type="protein sequence ID" value="MBF9235595.1"/>
    <property type="molecule type" value="Genomic_DNA"/>
</dbReference>
<organism evidence="1 2">
    <name type="scientific">Microvirga alba</name>
    <dbReference type="NCBI Taxonomy" id="2791025"/>
    <lineage>
        <taxon>Bacteria</taxon>
        <taxon>Pseudomonadati</taxon>
        <taxon>Pseudomonadota</taxon>
        <taxon>Alphaproteobacteria</taxon>
        <taxon>Hyphomicrobiales</taxon>
        <taxon>Methylobacteriaceae</taxon>
        <taxon>Microvirga</taxon>
    </lineage>
</organism>
<dbReference type="Proteomes" id="UP000599312">
    <property type="component" value="Unassembled WGS sequence"/>
</dbReference>
<dbReference type="Pfam" id="PF10109">
    <property type="entry name" value="Phage_TAC_7"/>
    <property type="match status" value="1"/>
</dbReference>
<evidence type="ECO:0000313" key="2">
    <source>
        <dbReference type="Proteomes" id="UP000599312"/>
    </source>
</evidence>
<gene>
    <name evidence="1" type="ORF">I2H38_19720</name>
</gene>
<accession>A0A931FQ86</accession>
<dbReference type="InterPro" id="IPR019289">
    <property type="entry name" value="Phage_tail_E/E"/>
</dbReference>
<comment type="caution">
    <text evidence="1">The sequence shown here is derived from an EMBL/GenBank/DDBJ whole genome shotgun (WGS) entry which is preliminary data.</text>
</comment>
<protein>
    <submittedName>
        <fullName evidence="1">Phage tail assembly protein</fullName>
    </submittedName>
</protein>
<reference evidence="1" key="1">
    <citation type="submission" date="2020-11" db="EMBL/GenBank/DDBJ databases">
        <authorList>
            <person name="Kim M.K."/>
        </authorList>
    </citation>
    <scope>NUCLEOTIDE SEQUENCE</scope>
    <source>
        <strain evidence="1">BT350</strain>
    </source>
</reference>
<proteinExistence type="predicted"/>